<feature type="domain" description="Transposase IS116/IS110/IS902 C-terminal" evidence="2">
    <location>
        <begin position="245"/>
        <end position="327"/>
    </location>
</feature>
<evidence type="ECO:0000259" key="1">
    <source>
        <dbReference type="Pfam" id="PF01548"/>
    </source>
</evidence>
<evidence type="ECO:0000259" key="2">
    <source>
        <dbReference type="Pfam" id="PF02371"/>
    </source>
</evidence>
<accession>A0ABU8Q1U4</accession>
<name>A0ABU8Q1U4_9SPHN</name>
<dbReference type="PANTHER" id="PTHR33055:SF3">
    <property type="entry name" value="PUTATIVE TRANSPOSASE FOR IS117-RELATED"/>
    <property type="match status" value="1"/>
</dbReference>
<organism evidence="3 4">
    <name type="scientific">Sphingomonas molluscorum</name>
    <dbReference type="NCBI Taxonomy" id="418184"/>
    <lineage>
        <taxon>Bacteria</taxon>
        <taxon>Pseudomonadati</taxon>
        <taxon>Pseudomonadota</taxon>
        <taxon>Alphaproteobacteria</taxon>
        <taxon>Sphingomonadales</taxon>
        <taxon>Sphingomonadaceae</taxon>
        <taxon>Sphingomonas</taxon>
    </lineage>
</organism>
<dbReference type="InterPro" id="IPR003346">
    <property type="entry name" value="Transposase_20"/>
</dbReference>
<feature type="domain" description="Transposase IS110-like N-terminal" evidence="1">
    <location>
        <begin position="28"/>
        <end position="177"/>
    </location>
</feature>
<keyword evidence="4" id="KW-1185">Reference proteome</keyword>
<dbReference type="PANTHER" id="PTHR33055">
    <property type="entry name" value="TRANSPOSASE FOR INSERTION SEQUENCE ELEMENT IS1111A"/>
    <property type="match status" value="1"/>
</dbReference>
<sequence length="386" mass="42697">MTKKISNPEILAVRAAAEADPARGRVWVGLDVGMKSTAVCVLDGDGKVVHQCAMKTHPTEIGRYLAKNFTSNVAAVGMETGAMSVHLSGGLRRLGYQVAVMDALQVHRVLSLKRNKTDTNDARGIAEITRTGRDYLTEVYVKTAACYEVRAQLIMRHRLVQQRVANENMIRGLLRVYGGQVEAGAKSAATYRTRVVEQLLQIQDRDGINMRPRIVPVLDLCERLQADADRIEAELEALAAANPICRRFMAVPGIGAITALSFFTAIEEPSRFRRADDVAAYLGLTPRVYQSGESLVHGRISKMGNRLTRTHLVTAATVMLSATKTFSSLKDWGLRLAKKIGFNKARIAVARKLAIILFGMWRDGTHFQFKTETVEPHRQMMQAAHV</sequence>
<dbReference type="Proteomes" id="UP001380365">
    <property type="component" value="Unassembled WGS sequence"/>
</dbReference>
<dbReference type="NCBIfam" id="NF033542">
    <property type="entry name" value="transpos_IS110"/>
    <property type="match status" value="1"/>
</dbReference>
<dbReference type="RefSeq" id="WP_125945570.1">
    <property type="nucleotide sequence ID" value="NZ_JBBGZA010000001.1"/>
</dbReference>
<dbReference type="Pfam" id="PF01548">
    <property type="entry name" value="DEDD_Tnp_IS110"/>
    <property type="match status" value="1"/>
</dbReference>
<dbReference type="Pfam" id="PF02371">
    <property type="entry name" value="Transposase_20"/>
    <property type="match status" value="1"/>
</dbReference>
<proteinExistence type="predicted"/>
<protein>
    <submittedName>
        <fullName evidence="3">IS110 family transposase</fullName>
    </submittedName>
</protein>
<gene>
    <name evidence="3" type="ORF">WH159_04025</name>
</gene>
<comment type="caution">
    <text evidence="3">The sequence shown here is derived from an EMBL/GenBank/DDBJ whole genome shotgun (WGS) entry which is preliminary data.</text>
</comment>
<evidence type="ECO:0000313" key="4">
    <source>
        <dbReference type="Proteomes" id="UP001380365"/>
    </source>
</evidence>
<dbReference type="EMBL" id="JBBGZA010000001">
    <property type="protein sequence ID" value="MEJ5093711.1"/>
    <property type="molecule type" value="Genomic_DNA"/>
</dbReference>
<reference evidence="3 4" key="1">
    <citation type="submission" date="2023-12" db="EMBL/GenBank/DDBJ databases">
        <title>Gut-associated functions are favored during microbiome assembly across C. elegans life.</title>
        <authorList>
            <person name="Zimmermann J."/>
        </authorList>
    </citation>
    <scope>NUCLEOTIDE SEQUENCE [LARGE SCALE GENOMIC DNA]</scope>
    <source>
        <strain evidence="3 4">JUb134</strain>
    </source>
</reference>
<dbReference type="InterPro" id="IPR002525">
    <property type="entry name" value="Transp_IS110-like_N"/>
</dbReference>
<dbReference type="InterPro" id="IPR047650">
    <property type="entry name" value="Transpos_IS110"/>
</dbReference>
<evidence type="ECO:0000313" key="3">
    <source>
        <dbReference type="EMBL" id="MEJ5093711.1"/>
    </source>
</evidence>